<gene>
    <name evidence="2" type="ORF">B0I29_1357</name>
</gene>
<organism evidence="2 3">
    <name type="scientific">Actinoplanes lutulentus</name>
    <dbReference type="NCBI Taxonomy" id="1287878"/>
    <lineage>
        <taxon>Bacteria</taxon>
        <taxon>Bacillati</taxon>
        <taxon>Actinomycetota</taxon>
        <taxon>Actinomycetes</taxon>
        <taxon>Micromonosporales</taxon>
        <taxon>Micromonosporaceae</taxon>
        <taxon>Actinoplanes</taxon>
    </lineage>
</organism>
<dbReference type="EMBL" id="QLMJ01000035">
    <property type="protein sequence ID" value="RAK24801.1"/>
    <property type="molecule type" value="Genomic_DNA"/>
</dbReference>
<evidence type="ECO:0000256" key="1">
    <source>
        <dbReference type="SAM" id="MobiDB-lite"/>
    </source>
</evidence>
<accession>A0A327YXQ9</accession>
<dbReference type="RefSeq" id="WP_111655194.1">
    <property type="nucleotide sequence ID" value="NZ_JACHWI010000001.1"/>
</dbReference>
<feature type="region of interest" description="Disordered" evidence="1">
    <location>
        <begin position="74"/>
        <end position="103"/>
    </location>
</feature>
<proteinExistence type="predicted"/>
<reference evidence="2 3" key="1">
    <citation type="submission" date="2018-06" db="EMBL/GenBank/DDBJ databases">
        <title>Genomic Encyclopedia of Type Strains, Phase III (KMG-III): the genomes of soil and plant-associated and newly described type strains.</title>
        <authorList>
            <person name="Whitman W."/>
        </authorList>
    </citation>
    <scope>NUCLEOTIDE SEQUENCE [LARGE SCALE GENOMIC DNA]</scope>
    <source>
        <strain evidence="2 3">CGMCC 4.7090</strain>
    </source>
</reference>
<name>A0A327YXQ9_9ACTN</name>
<dbReference type="Proteomes" id="UP000249341">
    <property type="component" value="Unassembled WGS sequence"/>
</dbReference>
<protein>
    <submittedName>
        <fullName evidence="2">Uncharacterized protein</fullName>
    </submittedName>
</protein>
<sequence>MPAPLPGIELQRQCQFELDLSCGHIVLAWVTGWYPVTVSCCDRLGGTILRGRYVPFASDVDYARVLFEHYGPPSPTAPPQIIGRRARTDEPYRPAGQSNYSSSGRFPGHVGAVVSIDGSIAMTEID</sequence>
<keyword evidence="3" id="KW-1185">Reference proteome</keyword>
<dbReference type="AlphaFoldDB" id="A0A327YXQ9"/>
<dbReference type="OrthoDB" id="3290550at2"/>
<evidence type="ECO:0000313" key="2">
    <source>
        <dbReference type="EMBL" id="RAK24801.1"/>
    </source>
</evidence>
<comment type="caution">
    <text evidence="2">The sequence shown here is derived from an EMBL/GenBank/DDBJ whole genome shotgun (WGS) entry which is preliminary data.</text>
</comment>
<evidence type="ECO:0000313" key="3">
    <source>
        <dbReference type="Proteomes" id="UP000249341"/>
    </source>
</evidence>